<dbReference type="InterPro" id="IPR051492">
    <property type="entry name" value="Dynamin-Rho_GEF"/>
</dbReference>
<dbReference type="EMBL" id="ML014313">
    <property type="protein sequence ID" value="RKO99163.1"/>
    <property type="molecule type" value="Genomic_DNA"/>
</dbReference>
<dbReference type="Proteomes" id="UP000274922">
    <property type="component" value="Unassembled WGS sequence"/>
</dbReference>
<reference evidence="7" key="2">
    <citation type="submission" date="2018-04" db="EMBL/GenBank/DDBJ databases">
        <title>Leveraging single-cell genomics to expand the Fungal Tree of Life.</title>
        <authorList>
            <consortium name="DOE Joint Genome Institute"/>
            <person name="Ahrendt S.R."/>
            <person name="Quandt C.A."/>
            <person name="Ciobanu D."/>
            <person name="Clum A."/>
            <person name="Salamov A."/>
            <person name="Andreopoulos B."/>
            <person name="Cheng J.-F."/>
            <person name="Woyke T."/>
            <person name="Pelin A."/>
            <person name="Henrissat B."/>
            <person name="Benny G.L."/>
            <person name="Smith M.E."/>
            <person name="James T.Y."/>
            <person name="Grigoriev I.V."/>
        </authorList>
    </citation>
    <scope>NUCLEOTIDE SEQUENCE</scope>
    <source>
        <strain evidence="7">ATCC 52028</strain>
    </source>
</reference>
<organism evidence="7 9">
    <name type="scientific">Caulochytrium protostelioides</name>
    <dbReference type="NCBI Taxonomy" id="1555241"/>
    <lineage>
        <taxon>Eukaryota</taxon>
        <taxon>Fungi</taxon>
        <taxon>Fungi incertae sedis</taxon>
        <taxon>Chytridiomycota</taxon>
        <taxon>Chytridiomycota incertae sedis</taxon>
        <taxon>Chytridiomycetes</taxon>
        <taxon>Caulochytriales</taxon>
        <taxon>Caulochytriaceae</taxon>
        <taxon>Caulochytrium</taxon>
    </lineage>
</organism>
<feature type="region of interest" description="Disordered" evidence="3">
    <location>
        <begin position="386"/>
        <end position="417"/>
    </location>
</feature>
<dbReference type="PANTHER" id="PTHR22834">
    <property type="entry name" value="NUCLEAR FUSION PROTEIN FUS2"/>
    <property type="match status" value="1"/>
</dbReference>
<dbReference type="Gene3D" id="1.20.900.10">
    <property type="entry name" value="Dbl homology (DH) domain"/>
    <property type="match status" value="1"/>
</dbReference>
<dbReference type="SUPFAM" id="SSF50044">
    <property type="entry name" value="SH3-domain"/>
    <property type="match status" value="1"/>
</dbReference>
<dbReference type="Gene3D" id="1.20.1270.60">
    <property type="entry name" value="Arfaptin homology (AH) domain/BAR domain"/>
    <property type="match status" value="1"/>
</dbReference>
<name>A0A4P9X258_9FUNG</name>
<reference evidence="6" key="3">
    <citation type="submission" date="2018-08" db="EMBL/GenBank/DDBJ databases">
        <title>Leveraging single-cell genomics to expand the Fungal Tree of Life.</title>
        <authorList>
            <consortium name="DOE Joint Genome Institute"/>
            <person name="Ahrendt S.R."/>
            <person name="Quandt C.A."/>
            <person name="Ciobanu D."/>
            <person name="Clum A."/>
            <person name="Salamov A."/>
            <person name="Andreopoulos B."/>
            <person name="Cheng J.-F."/>
            <person name="Woyke T."/>
            <person name="Pelin A."/>
            <person name="Henrissat B."/>
            <person name="Reynolds N."/>
            <person name="Benny G.L."/>
            <person name="Smith M.E."/>
            <person name="James T.Y."/>
            <person name="Grigoriev I.V."/>
        </authorList>
    </citation>
    <scope>NUCLEOTIDE SEQUENCE</scope>
    <source>
        <strain evidence="6">ATCC 52028</strain>
    </source>
</reference>
<evidence type="ECO:0000256" key="1">
    <source>
        <dbReference type="ARBA" id="ARBA00022443"/>
    </source>
</evidence>
<feature type="domain" description="SH3" evidence="4">
    <location>
        <begin position="1237"/>
        <end position="1303"/>
    </location>
</feature>
<dbReference type="InterPro" id="IPR000219">
    <property type="entry name" value="DH_dom"/>
</dbReference>
<evidence type="ECO:0000256" key="3">
    <source>
        <dbReference type="SAM" id="MobiDB-lite"/>
    </source>
</evidence>
<keyword evidence="1 2" id="KW-0728">SH3 domain</keyword>
<dbReference type="EMBL" id="ML009198">
    <property type="protein sequence ID" value="RKO97668.1"/>
    <property type="molecule type" value="Genomic_DNA"/>
</dbReference>
<feature type="compositionally biased region" description="Polar residues" evidence="3">
    <location>
        <begin position="386"/>
        <end position="399"/>
    </location>
</feature>
<dbReference type="SUPFAM" id="SSF48065">
    <property type="entry name" value="DBL homology domain (DH-domain)"/>
    <property type="match status" value="1"/>
</dbReference>
<feature type="compositionally biased region" description="Basic and acidic residues" evidence="3">
    <location>
        <begin position="477"/>
        <end position="491"/>
    </location>
</feature>
<evidence type="ECO:0000256" key="2">
    <source>
        <dbReference type="PROSITE-ProRule" id="PRU00192"/>
    </source>
</evidence>
<evidence type="ECO:0000313" key="8">
    <source>
        <dbReference type="Proteomes" id="UP000268535"/>
    </source>
</evidence>
<dbReference type="PROSITE" id="PS50002">
    <property type="entry name" value="SH3"/>
    <property type="match status" value="1"/>
</dbReference>
<evidence type="ECO:0000259" key="5">
    <source>
        <dbReference type="PROSITE" id="PS50010"/>
    </source>
</evidence>
<evidence type="ECO:0000313" key="9">
    <source>
        <dbReference type="Proteomes" id="UP000274922"/>
    </source>
</evidence>
<dbReference type="InterPro" id="IPR036028">
    <property type="entry name" value="SH3-like_dom_sf"/>
</dbReference>
<gene>
    <name evidence="6" type="ORF">CAUPRSCDRAFT_10676</name>
    <name evidence="7" type="ORF">CXG81DRAFT_28063</name>
</gene>
<feature type="domain" description="DH" evidence="5">
    <location>
        <begin position="556"/>
        <end position="787"/>
    </location>
</feature>
<dbReference type="GO" id="GO:0005737">
    <property type="term" value="C:cytoplasm"/>
    <property type="evidence" value="ECO:0007669"/>
    <property type="project" value="TreeGrafter"/>
</dbReference>
<evidence type="ECO:0000313" key="7">
    <source>
        <dbReference type="EMBL" id="RKO99163.1"/>
    </source>
</evidence>
<feature type="compositionally biased region" description="Polar residues" evidence="3">
    <location>
        <begin position="105"/>
        <end position="121"/>
    </location>
</feature>
<dbReference type="GO" id="GO:0005085">
    <property type="term" value="F:guanyl-nucleotide exchange factor activity"/>
    <property type="evidence" value="ECO:0007669"/>
    <property type="project" value="InterPro"/>
</dbReference>
<feature type="compositionally biased region" description="Gly residues" evidence="3">
    <location>
        <begin position="154"/>
        <end position="170"/>
    </location>
</feature>
<dbReference type="InterPro" id="IPR001452">
    <property type="entry name" value="SH3_domain"/>
</dbReference>
<feature type="compositionally biased region" description="Pro residues" evidence="3">
    <location>
        <begin position="353"/>
        <end position="363"/>
    </location>
</feature>
<feature type="compositionally biased region" description="Acidic residues" evidence="3">
    <location>
        <begin position="326"/>
        <end position="336"/>
    </location>
</feature>
<sequence>MPPAPPASPPLKDGRSVRVLAAQFNSDDGPVPAISPSSPFRATPTAPDGRPQSGNRPQSANRRRSSHRTSLYGSLPVTEVIGQSADADGSDGPASAASDTRHQRSYGSHNDLTTVSPSVSTGAPGLRPRVLASQGSVSRLSSIFDAMAQHDAAGGVGGGSSSGSVGGSVGSLGHNQSHGRGAEASSGLPARPPLLGTGVGSTRLPSSASNLARFPSMRSVSNGSIASSTSSLGRPKPPVPKKPAGLQQRRTSLHMSTPSLAAKAPSVPSFRTPQVPFSRIAVVHDDATSASTSTSTAALPRPSPAVHAVSTPAWMASASGTLPVEPEADPFSDDFETASPTGARRELAAPSTPTAPPGAPRPPTSRFVTAQLPHVLLGRSEPLVTRSVSATPSGGQTASAHAHDRGHGPASVGHSPAMTAAPAPVMAAPSAAAGLYGGRLPAPAPPPPLGSSPSSAFAQRLGVSSDFATPQPLTPRAELRLPPKPAPRDSHAGSPVLGSASSATTLSVSTSASASASAAAAAAMTITVAPRSGSRLTAVPSIPFSASAGGWFQNSKIGHVVQELVSTEQAYHNDLELLTEVYARPSAAYEIFPKNTHRQLFGGVEDLVHVSGAFAHALSHFVSVNGDEVHLWHPKHPSDLWIGTVFLQFQDIITSTYIAFCKQHEAVQVILQQLVAVQSGGPPVDDKKLPSGVVPLTDSDGRIRQFLETASAQIHGKTAAWDLASLVIKPVQRVLKYPLLFGSLHKMLTTELADRSSGVPAELQRAVAPLAEAMASAVAIAEKINRVKECKDLVDLIVEGKGPSNVIHGVAKKWTRGTMQLKQKTGLAGITRQESDQQYDLLEQRFRAQLAGAQSLRGTIQEYLASVGDYYVMLQHQADAFEMLTLFPDETEVSDAGGPGATGGNSHSDSDGAGSAAAQARAHAHIGARALSPTSSKALEQEAQRLIDHVGNYRAHAFRSTPLRTLEDAVVSTLFPMIKDMLFRYEAPMRIMRKRDNKRLDYDRRANVEASGGQADAKLVQSATAFLRIDEQLREELPKFLNLIEAYFGHIMATFLALVKTMHEEMLQESRQTMETLRQTRIALQSASGSAPPSPTSPCAINDFNRRASVQQAKLEEAQQQFVKNFKRVSQIPRMPASGAPPLDPARHAALLREQTTGTSTSTVNGSSGGGGGFLETYEQQERDHFKALQLQREFNQPSPSAAPAEPVDLMAFSPTTPLPKGTRVEGAITIFACGKPVDWVATALYQFDAEYADEVSFAEGEVLQVVMLGGRDQDYDDAWLLGFNSQGQKGWFPHNFVNVISQD</sequence>
<dbReference type="CDD" id="cd00174">
    <property type="entry name" value="SH3"/>
    <property type="match status" value="1"/>
</dbReference>
<feature type="region of interest" description="Disordered" evidence="3">
    <location>
        <begin position="320"/>
        <end position="366"/>
    </location>
</feature>
<dbReference type="PROSITE" id="PS50010">
    <property type="entry name" value="DH_2"/>
    <property type="match status" value="1"/>
</dbReference>
<dbReference type="SUPFAM" id="SSF103657">
    <property type="entry name" value="BAR/IMD domain-like"/>
    <property type="match status" value="1"/>
</dbReference>
<dbReference type="STRING" id="1555241.A0A4P9X258"/>
<feature type="compositionally biased region" description="Polar residues" evidence="3">
    <location>
        <begin position="218"/>
        <end position="232"/>
    </location>
</feature>
<feature type="region of interest" description="Disordered" evidence="3">
    <location>
        <begin position="153"/>
        <end position="252"/>
    </location>
</feature>
<dbReference type="PANTHER" id="PTHR22834:SF20">
    <property type="entry name" value="SH3 DOMAIN-CONTAINING PROTEIN"/>
    <property type="match status" value="1"/>
</dbReference>
<feature type="region of interest" description="Disordered" evidence="3">
    <location>
        <begin position="21"/>
        <end position="130"/>
    </location>
</feature>
<dbReference type="Proteomes" id="UP000268535">
    <property type="component" value="Unassembled WGS sequence"/>
</dbReference>
<dbReference type="SMART" id="SM00325">
    <property type="entry name" value="RhoGEF"/>
    <property type="match status" value="1"/>
</dbReference>
<reference evidence="8 9" key="1">
    <citation type="journal article" date="2018" name="Nat. Microbiol.">
        <title>Leveraging single-cell genomics to expand the fungal tree of life.</title>
        <authorList>
            <person name="Ahrendt S.R."/>
            <person name="Quandt C.A."/>
            <person name="Ciobanu D."/>
            <person name="Clum A."/>
            <person name="Salamov A."/>
            <person name="Andreopoulos B."/>
            <person name="Cheng J.F."/>
            <person name="Woyke T."/>
            <person name="Pelin A."/>
            <person name="Henrissat B."/>
            <person name="Reynolds N.K."/>
            <person name="Benny G.L."/>
            <person name="Smith M.E."/>
            <person name="James T.Y."/>
            <person name="Grigoriev I.V."/>
        </authorList>
    </citation>
    <scope>NUCLEOTIDE SEQUENCE [LARGE SCALE GENOMIC DNA]</scope>
    <source>
        <strain evidence="8 9">ATCC 52028</strain>
    </source>
</reference>
<feature type="region of interest" description="Disordered" evidence="3">
    <location>
        <begin position="892"/>
        <end position="919"/>
    </location>
</feature>
<dbReference type="SMART" id="SM00326">
    <property type="entry name" value="SH3"/>
    <property type="match status" value="1"/>
</dbReference>
<evidence type="ECO:0000259" key="4">
    <source>
        <dbReference type="PROSITE" id="PS50002"/>
    </source>
</evidence>
<dbReference type="Pfam" id="PF00621">
    <property type="entry name" value="RhoGEF"/>
    <property type="match status" value="1"/>
</dbReference>
<dbReference type="Pfam" id="PF14604">
    <property type="entry name" value="SH3_9"/>
    <property type="match status" value="1"/>
</dbReference>
<protein>
    <recommendedName>
        <fullName evidence="10">Dynamin-binding protein</fullName>
    </recommendedName>
</protein>
<accession>A0A4P9X258</accession>
<keyword evidence="9" id="KW-1185">Reference proteome</keyword>
<dbReference type="InterPro" id="IPR027267">
    <property type="entry name" value="AH/BAR_dom_sf"/>
</dbReference>
<dbReference type="InterPro" id="IPR035899">
    <property type="entry name" value="DBL_dom_sf"/>
</dbReference>
<evidence type="ECO:0008006" key="10">
    <source>
        <dbReference type="Google" id="ProtNLM"/>
    </source>
</evidence>
<feature type="region of interest" description="Disordered" evidence="3">
    <location>
        <begin position="466"/>
        <end position="500"/>
    </location>
</feature>
<dbReference type="GO" id="GO:0031991">
    <property type="term" value="P:regulation of actomyosin contractile ring contraction"/>
    <property type="evidence" value="ECO:0007669"/>
    <property type="project" value="TreeGrafter"/>
</dbReference>
<feature type="compositionally biased region" description="Low complexity" evidence="3">
    <location>
        <begin position="904"/>
        <end position="919"/>
    </location>
</feature>
<dbReference type="GO" id="GO:0032955">
    <property type="term" value="P:regulation of division septum assembly"/>
    <property type="evidence" value="ECO:0007669"/>
    <property type="project" value="TreeGrafter"/>
</dbReference>
<dbReference type="OrthoDB" id="10256089at2759"/>
<proteinExistence type="predicted"/>
<feature type="compositionally biased region" description="Low complexity" evidence="3">
    <location>
        <begin position="84"/>
        <end position="98"/>
    </location>
</feature>
<evidence type="ECO:0000313" key="6">
    <source>
        <dbReference type="EMBL" id="RKO97668.1"/>
    </source>
</evidence>
<dbReference type="Gene3D" id="2.30.30.40">
    <property type="entry name" value="SH3 Domains"/>
    <property type="match status" value="1"/>
</dbReference>